<keyword evidence="2" id="KW-1185">Reference proteome</keyword>
<sequence>VDGGSIQTVVLDASGQAVITSPVLLGDSEYCLVDVTSDSTPACTQALTACATITVNPLPTVSISTATPLICDGTTATIDFTGTPDATITYTVAGVSNTIVLDATGNASVTASITSTYCLVSAASNSTPVCTEAFTDCVTITVIPLPTASIVGDVICEGDTAVVTFTGTPDATVNYTLGGVSQTPVTLSSTGTATVSSTPSAGIYTYCLVDVTSNTTPACTQALTQCEDVQVLQAPVANPITDIAVCDDNNDGFATFDLTPSIVEAQGGDATLVVTIHETQADADFDSNPVSSPYQNIDPDIQVLYIRVENAGGCYTVIPFNIIVNPRPELNQNVMDYELCDVNNSPDGIEIFDLTNAALTADITNGEPGLTLYYYDNQADALANNTANAIPNPASYPNMTPNQQTIWVTAQNAALCIDTTSFELIVNPLPVLNTLNDMNGCSDGVNPNQAPFNLTLNNPLVIGSPGYNISYYETLADAQVPQNEITTVPYIGTDGQVIIVRVENATTGCYDTTTVQLNVTQGPVANTPTPLTYCDPNNDGIGIFNLQDALNDISGGPTPTGVTVTFHETPQDAQLGTNPITDVPYNNIVPNQQTIYVSVSYALTGCANYTELQLIVNPTPEIVSPAEPLQECDDAVADGFTQFDLTQVEAEVLNGIDPTTVTITYHETQAAADAGTPIISNVLNYTNSANPQTLYIRVEYNATGCYSVESFELVVNPLPIMPVPEDITMSLCDVNNPGDQIECFDLNSQIPTIVNGQTNMVVTFHFSQADAI</sequence>
<dbReference type="EMBL" id="JBHSGW010000006">
    <property type="protein sequence ID" value="MFC4739794.1"/>
    <property type="molecule type" value="Genomic_DNA"/>
</dbReference>
<comment type="caution">
    <text evidence="1">The sequence shown here is derived from an EMBL/GenBank/DDBJ whole genome shotgun (WGS) entry which is preliminary data.</text>
</comment>
<gene>
    <name evidence="1" type="ORF">ACFO3U_07270</name>
</gene>
<feature type="non-terminal residue" evidence="1">
    <location>
        <position position="1"/>
    </location>
</feature>
<name>A0ABV9P6C2_9FLAO</name>
<evidence type="ECO:0008006" key="3">
    <source>
        <dbReference type="Google" id="ProtNLM"/>
    </source>
</evidence>
<organism evidence="1 2">
    <name type="scientific">Flavobacterium ponti</name>
    <dbReference type="NCBI Taxonomy" id="665133"/>
    <lineage>
        <taxon>Bacteria</taxon>
        <taxon>Pseudomonadati</taxon>
        <taxon>Bacteroidota</taxon>
        <taxon>Flavobacteriia</taxon>
        <taxon>Flavobacteriales</taxon>
        <taxon>Flavobacteriaceae</taxon>
        <taxon>Flavobacterium</taxon>
    </lineage>
</organism>
<reference evidence="2" key="1">
    <citation type="journal article" date="2019" name="Int. J. Syst. Evol. Microbiol.">
        <title>The Global Catalogue of Microorganisms (GCM) 10K type strain sequencing project: providing services to taxonomists for standard genome sequencing and annotation.</title>
        <authorList>
            <consortium name="The Broad Institute Genomics Platform"/>
            <consortium name="The Broad Institute Genome Sequencing Center for Infectious Disease"/>
            <person name="Wu L."/>
            <person name="Ma J."/>
        </authorList>
    </citation>
    <scope>NUCLEOTIDE SEQUENCE [LARGE SCALE GENOMIC DNA]</scope>
    <source>
        <strain evidence="2">CCUG 50349</strain>
    </source>
</reference>
<evidence type="ECO:0000313" key="2">
    <source>
        <dbReference type="Proteomes" id="UP001595885"/>
    </source>
</evidence>
<dbReference type="Proteomes" id="UP001595885">
    <property type="component" value="Unassembled WGS sequence"/>
</dbReference>
<accession>A0ABV9P6C2</accession>
<feature type="non-terminal residue" evidence="1">
    <location>
        <position position="772"/>
    </location>
</feature>
<proteinExistence type="predicted"/>
<evidence type="ECO:0000313" key="1">
    <source>
        <dbReference type="EMBL" id="MFC4739794.1"/>
    </source>
</evidence>
<protein>
    <recommendedName>
        <fullName evidence="3">Gliding motility-associated C-terminal domain-containing protein</fullName>
    </recommendedName>
</protein>